<reference evidence="10" key="1">
    <citation type="submission" date="2022-12" db="EMBL/GenBank/DDBJ databases">
        <title>Draft genome assemblies for two species of Escallonia (Escalloniales).</title>
        <authorList>
            <person name="Chanderbali A."/>
            <person name="Dervinis C."/>
            <person name="Anghel I."/>
            <person name="Soltis D."/>
            <person name="Soltis P."/>
            <person name="Zapata F."/>
        </authorList>
    </citation>
    <scope>NUCLEOTIDE SEQUENCE</scope>
    <source>
        <strain evidence="10">UCBG64.0493</strain>
        <tissue evidence="10">Leaf</tissue>
    </source>
</reference>
<sequence>MALIWAAPPLKKLFLCLLLLWLNTSLPSCQGGGYYWEDRYPFIRRASSFASTSTSLNGRDKAYDYIIVGGGTAGCPLAATLSKKFRVLLLERGGAPFANANVSFLSNFHISLADTSSTSASQFFVSTDGVFNARARVLGGGTCINAGFYTRASASDIKKVGWDAKLVNESYPWIEKQIVHRPEFSAYQRAVRDGLLQVGISPFNGFTYDHLYGTKVGGTIFDKYGRRHTAAELLASGNPEKLNVLIHASVQKIVFDTTGKKPKAVGVIFKDENGNQHRAFLSTRQRSEIIVSCGAIGSPQLLLLSGIGPKADLKKMNISVVLDNEFVGEGMADNPMNAVFVPTNKPVEKTLIQTVGITKQGVYIEASSGFGQSSDSIQSNHGMMSAEVSKNLLVIVFEVHNLRTIVRIGQLSTIPPKQRSKEAIEAYIKNKHELPYEAFNGGFILEKIASPMSKGHLSLINTDVDDNPSITFNYFSHPQDLQRCVEGIRIVEKLVTSRKFTNYTQCDKETVEKVLNRSVAANVNLIPKHTNDTESLEQFCKDTVITIWHYHGGCHVGKVVSPDYKVLGVDRLRVIDGSTFTDSPGTNPQATVMMMGRYMGVKILRERLGRAAGL</sequence>
<feature type="binding site" evidence="6">
    <location>
        <position position="250"/>
    </location>
    <ligand>
        <name>FAD</name>
        <dbReference type="ChEBI" id="CHEBI:57692"/>
    </ligand>
</feature>
<dbReference type="SUPFAM" id="SSF54373">
    <property type="entry name" value="FAD-linked reductases, C-terminal domain"/>
    <property type="match status" value="1"/>
</dbReference>
<dbReference type="EMBL" id="JAVXUP010000923">
    <property type="protein sequence ID" value="KAK3018682.1"/>
    <property type="molecule type" value="Genomic_DNA"/>
</dbReference>
<comment type="similarity">
    <text evidence="2">Belongs to the GMC oxidoreductase family.</text>
</comment>
<gene>
    <name evidence="10" type="ORF">RJ639_003113</name>
</gene>
<feature type="binding site" evidence="6">
    <location>
        <begin position="548"/>
        <end position="549"/>
    </location>
    <ligand>
        <name>FAD</name>
        <dbReference type="ChEBI" id="CHEBI:57692"/>
    </ligand>
</feature>
<dbReference type="GO" id="GO:0050660">
    <property type="term" value="F:flavin adenine dinucleotide binding"/>
    <property type="evidence" value="ECO:0007669"/>
    <property type="project" value="InterPro"/>
</dbReference>
<protein>
    <recommendedName>
        <fullName evidence="9">Glucose-methanol-choline oxidoreductase N-terminal domain-containing protein</fullName>
    </recommendedName>
</protein>
<dbReference type="InterPro" id="IPR012132">
    <property type="entry name" value="GMC_OxRdtase"/>
</dbReference>
<feature type="signal peptide" evidence="8">
    <location>
        <begin position="1"/>
        <end position="31"/>
    </location>
</feature>
<dbReference type="PROSITE" id="PS00624">
    <property type="entry name" value="GMC_OXRED_2"/>
    <property type="match status" value="1"/>
</dbReference>
<keyword evidence="3" id="KW-0285">Flavoprotein</keyword>
<evidence type="ECO:0000313" key="11">
    <source>
        <dbReference type="Proteomes" id="UP001188597"/>
    </source>
</evidence>
<feature type="disulfide bond" evidence="7">
    <location>
        <begin position="484"/>
        <end position="540"/>
    </location>
</feature>
<dbReference type="Proteomes" id="UP001188597">
    <property type="component" value="Unassembled WGS sequence"/>
</dbReference>
<dbReference type="GO" id="GO:0016614">
    <property type="term" value="F:oxidoreductase activity, acting on CH-OH group of donors"/>
    <property type="evidence" value="ECO:0007669"/>
    <property type="project" value="InterPro"/>
</dbReference>
<evidence type="ECO:0000256" key="2">
    <source>
        <dbReference type="ARBA" id="ARBA00010790"/>
    </source>
</evidence>
<dbReference type="Pfam" id="PF00732">
    <property type="entry name" value="GMC_oxred_N"/>
    <property type="match status" value="1"/>
</dbReference>
<evidence type="ECO:0000256" key="6">
    <source>
        <dbReference type="PIRSR" id="PIRSR000137-2"/>
    </source>
</evidence>
<dbReference type="PIRSF" id="PIRSF000137">
    <property type="entry name" value="Alcohol_oxidase"/>
    <property type="match status" value="1"/>
</dbReference>
<dbReference type="InterPro" id="IPR036188">
    <property type="entry name" value="FAD/NAD-bd_sf"/>
</dbReference>
<organism evidence="10 11">
    <name type="scientific">Escallonia herrerae</name>
    <dbReference type="NCBI Taxonomy" id="1293975"/>
    <lineage>
        <taxon>Eukaryota</taxon>
        <taxon>Viridiplantae</taxon>
        <taxon>Streptophyta</taxon>
        <taxon>Embryophyta</taxon>
        <taxon>Tracheophyta</taxon>
        <taxon>Spermatophyta</taxon>
        <taxon>Magnoliopsida</taxon>
        <taxon>eudicotyledons</taxon>
        <taxon>Gunneridae</taxon>
        <taxon>Pentapetalae</taxon>
        <taxon>asterids</taxon>
        <taxon>campanulids</taxon>
        <taxon>Escalloniales</taxon>
        <taxon>Escalloniaceae</taxon>
        <taxon>Escallonia</taxon>
    </lineage>
</organism>
<accession>A0AA88W2G7</accession>
<feature type="domain" description="Glucose-methanol-choline oxidoreductase N-terminal" evidence="9">
    <location>
        <begin position="294"/>
        <end position="308"/>
    </location>
</feature>
<evidence type="ECO:0000256" key="4">
    <source>
        <dbReference type="ARBA" id="ARBA00022729"/>
    </source>
</evidence>
<name>A0AA88W2G7_9ASTE</name>
<dbReference type="InterPro" id="IPR000172">
    <property type="entry name" value="GMC_OxRdtase_N"/>
</dbReference>
<comment type="cofactor">
    <cofactor evidence="1 6">
        <name>FAD</name>
        <dbReference type="ChEBI" id="CHEBI:57692"/>
    </cofactor>
</comment>
<feature type="binding site" evidence="6">
    <location>
        <position position="137"/>
    </location>
    <ligand>
        <name>FAD</name>
        <dbReference type="ChEBI" id="CHEBI:57692"/>
    </ligand>
</feature>
<feature type="binding site" evidence="6">
    <location>
        <position position="577"/>
    </location>
    <ligand>
        <name>FAD</name>
        <dbReference type="ChEBI" id="CHEBI:57692"/>
    </ligand>
</feature>
<comment type="caution">
    <text evidence="10">The sequence shown here is derived from an EMBL/GenBank/DDBJ whole genome shotgun (WGS) entry which is preliminary data.</text>
</comment>
<dbReference type="PANTHER" id="PTHR45968">
    <property type="entry name" value="OSJNBA0019K04.7 PROTEIN"/>
    <property type="match status" value="1"/>
</dbReference>
<dbReference type="PANTHER" id="PTHR45968:SF5">
    <property type="entry name" value="PROTEIN HOTHEAD"/>
    <property type="match status" value="1"/>
</dbReference>
<evidence type="ECO:0000313" key="10">
    <source>
        <dbReference type="EMBL" id="KAK3018682.1"/>
    </source>
</evidence>
<dbReference type="SUPFAM" id="SSF51905">
    <property type="entry name" value="FAD/NAD(P)-binding domain"/>
    <property type="match status" value="1"/>
</dbReference>
<dbReference type="Gene3D" id="3.30.410.40">
    <property type="match status" value="1"/>
</dbReference>
<dbReference type="AlphaFoldDB" id="A0AA88W2G7"/>
<keyword evidence="5 6" id="KW-0274">FAD</keyword>
<feature type="chain" id="PRO_5041685779" description="Glucose-methanol-choline oxidoreductase N-terminal domain-containing protein" evidence="8">
    <location>
        <begin position="32"/>
        <end position="614"/>
    </location>
</feature>
<evidence type="ECO:0000259" key="9">
    <source>
        <dbReference type="PROSITE" id="PS00624"/>
    </source>
</evidence>
<evidence type="ECO:0000256" key="5">
    <source>
        <dbReference type="ARBA" id="ARBA00022827"/>
    </source>
</evidence>
<proteinExistence type="inferred from homology"/>
<evidence type="ECO:0000256" key="3">
    <source>
        <dbReference type="ARBA" id="ARBA00022630"/>
    </source>
</evidence>
<dbReference type="Pfam" id="PF05199">
    <property type="entry name" value="GMC_oxred_C"/>
    <property type="match status" value="1"/>
</dbReference>
<feature type="binding site" evidence="6">
    <location>
        <begin position="588"/>
        <end position="589"/>
    </location>
    <ligand>
        <name>FAD</name>
        <dbReference type="ChEBI" id="CHEBI:57692"/>
    </ligand>
</feature>
<evidence type="ECO:0000256" key="1">
    <source>
        <dbReference type="ARBA" id="ARBA00001974"/>
    </source>
</evidence>
<feature type="binding site" evidence="6">
    <location>
        <begin position="91"/>
        <end position="92"/>
    </location>
    <ligand>
        <name>FAD</name>
        <dbReference type="ChEBI" id="CHEBI:57692"/>
    </ligand>
</feature>
<keyword evidence="7" id="KW-1015">Disulfide bond</keyword>
<keyword evidence="4 8" id="KW-0732">Signal</keyword>
<dbReference type="InterPro" id="IPR051871">
    <property type="entry name" value="GMC_Oxidoreductase-Related"/>
</dbReference>
<evidence type="ECO:0000256" key="8">
    <source>
        <dbReference type="SAM" id="SignalP"/>
    </source>
</evidence>
<dbReference type="Gene3D" id="3.50.50.60">
    <property type="entry name" value="FAD/NAD(P)-binding domain"/>
    <property type="match status" value="1"/>
</dbReference>
<keyword evidence="11" id="KW-1185">Reference proteome</keyword>
<evidence type="ECO:0000256" key="7">
    <source>
        <dbReference type="PIRSR" id="PIRSR000137-3"/>
    </source>
</evidence>
<dbReference type="InterPro" id="IPR007867">
    <property type="entry name" value="GMC_OxRtase_C"/>
</dbReference>